<protein>
    <submittedName>
        <fullName evidence="1">Uncharacterized protein</fullName>
    </submittedName>
</protein>
<reference evidence="1" key="1">
    <citation type="submission" date="2020-05" db="EMBL/GenBank/DDBJ databases">
        <authorList>
            <person name="Chiriac C."/>
            <person name="Salcher M."/>
            <person name="Ghai R."/>
            <person name="Kavagutti S V."/>
        </authorList>
    </citation>
    <scope>NUCLEOTIDE SEQUENCE</scope>
</reference>
<evidence type="ECO:0000313" key="1">
    <source>
        <dbReference type="EMBL" id="CAB5226099.1"/>
    </source>
</evidence>
<dbReference type="EMBL" id="LR798354">
    <property type="protein sequence ID" value="CAB5226099.1"/>
    <property type="molecule type" value="Genomic_DNA"/>
</dbReference>
<name>A0A6J7X5I7_9CAUD</name>
<accession>A0A6J7X5I7</accession>
<gene>
    <name evidence="1" type="ORF">UFOVP756_46</name>
</gene>
<sequence>MSLSTTARNAWNTIKNETIRRANTALRVGNAGNAILDYCDEIAFNTVGNLKYFGEWNSSIPTYETHYMYSYRGQLYLPIAQHSSSIDPYTDTTNWKPMTSVIGRTVTTQVQIDTFTSEPHVFLIDNRLDGIALPVDDEFLVCKNTYTRTVGAGGDTYIQEFTDSKGLKYQRVSVWGGSAYVWNTWSTCIVITTQNKLDSFRPDNGFANVANLPSMHTAFGADYISVIVRSYAVNATGTTAGDWAQEATNSLGVDYIRYFSTVGATWGAWQRKTETYISKDTGILSWTGSLWAWLQKVTTWNATPSDSAIPTEKLVKDSLDLKLDKPTATKTIPIDADSLVIKDSADSNKYKDVLKADLNEVYVGDSTPTHNEVLVIDTTSINNLSFIANTSSFIVPDFASVIAKYTSNYASGNAVSVEFPINPPTTNEPVQYLVIKNLKGSDVTFVVNTGDDVVGSITYTYELMQTDSIVVPSGKRVELSYMYMMTSATTCLVSIMYKVQE</sequence>
<proteinExistence type="predicted"/>
<organism evidence="1">
    <name type="scientific">uncultured Caudovirales phage</name>
    <dbReference type="NCBI Taxonomy" id="2100421"/>
    <lineage>
        <taxon>Viruses</taxon>
        <taxon>Duplodnaviria</taxon>
        <taxon>Heunggongvirae</taxon>
        <taxon>Uroviricota</taxon>
        <taxon>Caudoviricetes</taxon>
        <taxon>Peduoviridae</taxon>
        <taxon>Maltschvirus</taxon>
        <taxon>Maltschvirus maltsch</taxon>
    </lineage>
</organism>